<protein>
    <submittedName>
        <fullName evidence="1">Uncharacterized protein</fullName>
    </submittedName>
</protein>
<proteinExistence type="predicted"/>
<evidence type="ECO:0000313" key="1">
    <source>
        <dbReference type="EMBL" id="RKX66247.1"/>
    </source>
</evidence>
<gene>
    <name evidence="1" type="ORF">DRP44_04525</name>
</gene>
<dbReference type="AlphaFoldDB" id="A0A660S7S9"/>
<sequence>MKRLFLLIVAFPGLLFSFQSGNLKTLVEVGCRTEISSLISDSLHFDLFLIRSKYSGDLSDNITIFLQGEYSTFGDITTFPYFKTRGGKLYLRDALFIFKLQNFGVNVGRFVPNLNYMLSQSILELPTVHYSIVNERFLNNRIDGIEGDYSMTVPYNKIRLNMTFGEYNGYKYKSVSINDAVGENAVFSLYAGSRDTLWSKFNDYIMGGYSNFRFGPFSIIGEIGKHQTPTGGNLFYSIYGMLKFRKLWFGFLFDSYGNNSEIATSADFWIVENRFDINAKYEINLNKNNKFYLLLKGII</sequence>
<dbReference type="EMBL" id="QNBC01000050">
    <property type="protein sequence ID" value="RKX66247.1"/>
    <property type="molecule type" value="Genomic_DNA"/>
</dbReference>
<organism evidence="1 2">
    <name type="scientific">candidate division TA06 bacterium</name>
    <dbReference type="NCBI Taxonomy" id="2250710"/>
    <lineage>
        <taxon>Bacteria</taxon>
        <taxon>Bacteria division TA06</taxon>
    </lineage>
</organism>
<name>A0A660S7S9_UNCT6</name>
<evidence type="ECO:0000313" key="2">
    <source>
        <dbReference type="Proteomes" id="UP000282321"/>
    </source>
</evidence>
<comment type="caution">
    <text evidence="1">The sequence shown here is derived from an EMBL/GenBank/DDBJ whole genome shotgun (WGS) entry which is preliminary data.</text>
</comment>
<reference evidence="1 2" key="1">
    <citation type="submission" date="2018-06" db="EMBL/GenBank/DDBJ databases">
        <title>Extensive metabolic versatility and redundancy in microbially diverse, dynamic hydrothermal sediments.</title>
        <authorList>
            <person name="Dombrowski N."/>
            <person name="Teske A."/>
            <person name="Baker B.J."/>
        </authorList>
    </citation>
    <scope>NUCLEOTIDE SEQUENCE [LARGE SCALE GENOMIC DNA]</scope>
    <source>
        <strain evidence="1">B35_G9</strain>
    </source>
</reference>
<accession>A0A660S7S9</accession>
<dbReference type="Proteomes" id="UP000282321">
    <property type="component" value="Unassembled WGS sequence"/>
</dbReference>